<comment type="caution">
    <text evidence="4">The sequence shown here is derived from an EMBL/GenBank/DDBJ whole genome shotgun (WGS) entry which is preliminary data.</text>
</comment>
<organism evidence="4 5">
    <name type="scientific">Ornithinimicrobium pekingense</name>
    <dbReference type="NCBI Taxonomy" id="384677"/>
    <lineage>
        <taxon>Bacteria</taxon>
        <taxon>Bacillati</taxon>
        <taxon>Actinomycetota</taxon>
        <taxon>Actinomycetes</taxon>
        <taxon>Micrococcales</taxon>
        <taxon>Ornithinimicrobiaceae</taxon>
        <taxon>Ornithinimicrobium</taxon>
    </lineage>
</organism>
<dbReference type="EMBL" id="BMLB01000007">
    <property type="protein sequence ID" value="GGK80803.1"/>
    <property type="molecule type" value="Genomic_DNA"/>
</dbReference>
<dbReference type="InterPro" id="IPR045079">
    <property type="entry name" value="Oxoprolinase-like"/>
</dbReference>
<dbReference type="PANTHER" id="PTHR11365">
    <property type="entry name" value="5-OXOPROLINASE RELATED"/>
    <property type="match status" value="1"/>
</dbReference>
<accession>A0ABQ2FFI3</accession>
<evidence type="ECO:0000259" key="3">
    <source>
        <dbReference type="Pfam" id="PF19278"/>
    </source>
</evidence>
<feature type="domain" description="Acetophenone carboxylase-like C-terminal" evidence="3">
    <location>
        <begin position="529"/>
        <end position="703"/>
    </location>
</feature>
<gene>
    <name evidence="4" type="ORF">GCM10011509_31630</name>
</gene>
<dbReference type="Proteomes" id="UP000662111">
    <property type="component" value="Unassembled WGS sequence"/>
</dbReference>
<proteinExistence type="predicted"/>
<name>A0ABQ2FFI3_9MICO</name>
<dbReference type="Pfam" id="PF19278">
    <property type="entry name" value="Hydant_A_C"/>
    <property type="match status" value="1"/>
</dbReference>
<dbReference type="Pfam" id="PF01968">
    <property type="entry name" value="Hydantoinase_A"/>
    <property type="match status" value="1"/>
</dbReference>
<dbReference type="Pfam" id="PF05378">
    <property type="entry name" value="Hydant_A_N"/>
    <property type="match status" value="1"/>
</dbReference>
<feature type="domain" description="Hydantoinase A/oxoprolinase" evidence="1">
    <location>
        <begin position="211"/>
        <end position="514"/>
    </location>
</feature>
<evidence type="ECO:0000259" key="2">
    <source>
        <dbReference type="Pfam" id="PF05378"/>
    </source>
</evidence>
<dbReference type="SUPFAM" id="SSF53067">
    <property type="entry name" value="Actin-like ATPase domain"/>
    <property type="match status" value="1"/>
</dbReference>
<dbReference type="InterPro" id="IPR043129">
    <property type="entry name" value="ATPase_NBD"/>
</dbReference>
<protein>
    <submittedName>
        <fullName evidence="4">Methylhydantoinase</fullName>
    </submittedName>
</protein>
<dbReference type="RefSeq" id="WP_022922414.1">
    <property type="nucleotide sequence ID" value="NZ_BMLB01000007.1"/>
</dbReference>
<sequence>MSTTTNRRIRIGIDTGGTFTDVVAFDEDAGTITTTKTPSTPGNPADGFINGVDKVLDLLGATGADVTAVSHGTTVATNQLLEAKLDPLGFVTTEGYEFVLEIARQAVPDGYGNSYFWVKPERIVPADLVKTVGGRMDFEGNEVRPFDEDGARAVARWFRDQGINTLGVNFLHAYANPAHEERMRQVLAEEHPDCVVSLSSEVLREYREYERSMTTLVDAAVKPKVSAYVANISERLRAYTGTGAEGSGGSTGGGAPRAMPFYIMKSNGGVLSAEEVVHQPITTVLSGPAAGALGAALVSGLAGFDKVLTCDGGGTSTDVSVVLGGEPTLTTEGSVGAYPSKIPMIDVVTVGAGGGSIAWISPDGSLKVGPHSAGADPGPLCYGRGGADGAPTITDAHLLLGRIPPHLLGGEIPLDVDAARAGLEQIAGRLGLDVERAATGILEISAWNQANALRQISVKRGLDVRDFMLATFGGSGSLLACRLVDILGLAGVIVPLNPGNVSAFGLLTVDVKNDYVQTMVSKHDHLDLAQLGSVYGALAERATHALDLEGFERADHQFQRTADLRYVGQAFEVRVPVPAGELDQAAVDRVAEAFHDEHRALYGYDFRGDERQQVEWVNLRVTGVGPITRPTLPEIGTGEGDAQRARTSTRRVCFDAADGYVDTPVYWRPDLADGDLVQGPAIIEEFGSTVPVHPGFEVRVDAWGNLVITKPGSDDAAHRETAQPALVSASAYLTAVQSQEEQA</sequence>
<dbReference type="PANTHER" id="PTHR11365:SF23">
    <property type="entry name" value="HYPOTHETICAL 5-OXOPROLINASE (EUROFUNG)-RELATED"/>
    <property type="match status" value="1"/>
</dbReference>
<reference evidence="5" key="1">
    <citation type="journal article" date="2019" name="Int. J. Syst. Evol. Microbiol.">
        <title>The Global Catalogue of Microorganisms (GCM) 10K type strain sequencing project: providing services to taxonomists for standard genome sequencing and annotation.</title>
        <authorList>
            <consortium name="The Broad Institute Genomics Platform"/>
            <consortium name="The Broad Institute Genome Sequencing Center for Infectious Disease"/>
            <person name="Wu L."/>
            <person name="Ma J."/>
        </authorList>
    </citation>
    <scope>NUCLEOTIDE SEQUENCE [LARGE SCALE GENOMIC DNA]</scope>
    <source>
        <strain evidence="5">CGMCC 1.5362</strain>
    </source>
</reference>
<keyword evidence="5" id="KW-1185">Reference proteome</keyword>
<evidence type="ECO:0000259" key="1">
    <source>
        <dbReference type="Pfam" id="PF01968"/>
    </source>
</evidence>
<feature type="domain" description="Hydantoinase/oxoprolinase N-terminal" evidence="2">
    <location>
        <begin position="10"/>
        <end position="190"/>
    </location>
</feature>
<dbReference type="InterPro" id="IPR008040">
    <property type="entry name" value="Hydant_A_N"/>
</dbReference>
<evidence type="ECO:0000313" key="4">
    <source>
        <dbReference type="EMBL" id="GGK80803.1"/>
    </source>
</evidence>
<dbReference type="InterPro" id="IPR002821">
    <property type="entry name" value="Hydantoinase_A"/>
</dbReference>
<evidence type="ECO:0000313" key="5">
    <source>
        <dbReference type="Proteomes" id="UP000662111"/>
    </source>
</evidence>
<dbReference type="InterPro" id="IPR049517">
    <property type="entry name" value="ACX-like_C"/>
</dbReference>